<dbReference type="GO" id="GO:0019005">
    <property type="term" value="C:SCF ubiquitin ligase complex"/>
    <property type="evidence" value="ECO:0007669"/>
    <property type="project" value="TreeGrafter"/>
</dbReference>
<dbReference type="PANTHER" id="PTHR13318:SF106">
    <property type="entry name" value="F-BOX_LRR-REPEAT PROTEIN 2"/>
    <property type="match status" value="1"/>
</dbReference>
<dbReference type="PANTHER" id="PTHR13318">
    <property type="entry name" value="PARTNER OF PAIRED, ISOFORM B-RELATED"/>
    <property type="match status" value="1"/>
</dbReference>
<dbReference type="SUPFAM" id="SSF52047">
    <property type="entry name" value="RNI-like"/>
    <property type="match status" value="2"/>
</dbReference>
<dbReference type="GO" id="GO:0031146">
    <property type="term" value="P:SCF-dependent proteasomal ubiquitin-dependent protein catabolic process"/>
    <property type="evidence" value="ECO:0007669"/>
    <property type="project" value="TreeGrafter"/>
</dbReference>
<dbReference type="InterPro" id="IPR032675">
    <property type="entry name" value="LRR_dom_sf"/>
</dbReference>
<accession>A0A9Q1L1B7</accession>
<name>A0A9Q1L1B7_9CARY</name>
<dbReference type="InterPro" id="IPR001611">
    <property type="entry name" value="Leu-rich_rpt"/>
</dbReference>
<feature type="domain" description="F-box/LRR-repeat protein 15-like leucin rich repeat" evidence="1">
    <location>
        <begin position="170"/>
        <end position="314"/>
    </location>
</feature>
<dbReference type="EMBL" id="JAKOGI010000002">
    <property type="protein sequence ID" value="KAJ8452845.1"/>
    <property type="molecule type" value="Genomic_DNA"/>
</dbReference>
<dbReference type="Gene3D" id="3.80.10.10">
    <property type="entry name" value="Ribonuclease Inhibitor"/>
    <property type="match status" value="3"/>
</dbReference>
<dbReference type="Pfam" id="PF25372">
    <property type="entry name" value="DUF7885"/>
    <property type="match status" value="1"/>
</dbReference>
<protein>
    <recommendedName>
        <fullName evidence="1">F-box/LRR-repeat protein 15-like leucin rich repeat domain-containing protein</fullName>
    </recommendedName>
</protein>
<reference evidence="2" key="1">
    <citation type="submission" date="2022-04" db="EMBL/GenBank/DDBJ databases">
        <title>Carnegiea gigantea Genome sequencing and assembly v2.</title>
        <authorList>
            <person name="Copetti D."/>
            <person name="Sanderson M.J."/>
            <person name="Burquez A."/>
            <person name="Wojciechowski M.F."/>
        </authorList>
    </citation>
    <scope>NUCLEOTIDE SEQUENCE</scope>
    <source>
        <strain evidence="2">SGP5-SGP5p</strain>
        <tissue evidence="2">Aerial part</tissue>
    </source>
</reference>
<dbReference type="OrthoDB" id="6066220at2759"/>
<dbReference type="Proteomes" id="UP001153076">
    <property type="component" value="Unassembled WGS sequence"/>
</dbReference>
<proteinExistence type="predicted"/>
<dbReference type="AlphaFoldDB" id="A0A9Q1L1B7"/>
<evidence type="ECO:0000259" key="1">
    <source>
        <dbReference type="Pfam" id="PF25372"/>
    </source>
</evidence>
<comment type="caution">
    <text evidence="2">The sequence shown here is derived from an EMBL/GenBank/DDBJ whole genome shotgun (WGS) entry which is preliminary data.</text>
</comment>
<organism evidence="2 3">
    <name type="scientific">Carnegiea gigantea</name>
    <dbReference type="NCBI Taxonomy" id="171969"/>
    <lineage>
        <taxon>Eukaryota</taxon>
        <taxon>Viridiplantae</taxon>
        <taxon>Streptophyta</taxon>
        <taxon>Embryophyta</taxon>
        <taxon>Tracheophyta</taxon>
        <taxon>Spermatophyta</taxon>
        <taxon>Magnoliopsida</taxon>
        <taxon>eudicotyledons</taxon>
        <taxon>Gunneridae</taxon>
        <taxon>Pentapetalae</taxon>
        <taxon>Caryophyllales</taxon>
        <taxon>Cactineae</taxon>
        <taxon>Cactaceae</taxon>
        <taxon>Cactoideae</taxon>
        <taxon>Echinocereeae</taxon>
        <taxon>Carnegiea</taxon>
    </lineage>
</organism>
<dbReference type="SMART" id="SM00367">
    <property type="entry name" value="LRR_CC"/>
    <property type="match status" value="9"/>
</dbReference>
<dbReference type="Pfam" id="PF00560">
    <property type="entry name" value="LRR_1"/>
    <property type="match status" value="1"/>
</dbReference>
<evidence type="ECO:0000313" key="3">
    <source>
        <dbReference type="Proteomes" id="UP001153076"/>
    </source>
</evidence>
<dbReference type="InterPro" id="IPR006553">
    <property type="entry name" value="Leu-rich_rpt_Cys-con_subtyp"/>
</dbReference>
<keyword evidence="3" id="KW-1185">Reference proteome</keyword>
<gene>
    <name evidence="2" type="ORF">Cgig2_014608</name>
</gene>
<dbReference type="InterPro" id="IPR057207">
    <property type="entry name" value="FBXL15_LRR"/>
</dbReference>
<sequence>MPERCMPDIPDEIWERIISLLDHDRYLEPLSVVSKTFLSITNRLKQTLTISEPTMHFLPKLFYRFPNLKHISFCNFPGSPDSILRLISHAHFPLESLDLSNNKFFPSDAIRGLPTSSLSSIRSLKLSKLTVLNDLDLAAIAELMGNVEELDLSDPVDDYNVSGDLDMTGGCLGITDDGVDLLASKLCNLRRVNLSGNYLISDKSVMSLAEKCLNLEEIVVKNCTFVTQNGVGFALRSCGNLRSVGLLGMDLTASEISESLACARNLSVLDFSYMNVSDELLFAIAKASIPLRKLTLYHCKDFSFVGVLSLLRSYPSLDYFALEGVFWVSDRSIIDLSKFLRHAGTVKLSFCSRLTSSAFFTMLKNCPTLSSLEMEKAGMGQQSFAVSNVYNPGIRALILGSNKALSNECLEKIALCCPSLELLDISDCPGITRKGIGEIVRHCSRLRHLQMSGCLAIKSLGIDAKLQKLEELHASGSGLNDEGLIVVARKCPALIKLDVTNCSGVTCKGVKEIVYRCTRLREINLHWCRDMGRDIVAWMVFSRPSLRKIVPPCGFVPTENEKSLFLLHGCHELVTVHASIHKTATLQETSLVFVIWIQVSRLERTRVEGLKTLKLTRDKLVMERNRLQTKDGLPVTF</sequence>
<evidence type="ECO:0000313" key="2">
    <source>
        <dbReference type="EMBL" id="KAJ8452845.1"/>
    </source>
</evidence>